<organism evidence="1 2">
    <name type="scientific">Kosakonia oryzendophytica</name>
    <dbReference type="NCBI Taxonomy" id="1005665"/>
    <lineage>
        <taxon>Bacteria</taxon>
        <taxon>Pseudomonadati</taxon>
        <taxon>Pseudomonadota</taxon>
        <taxon>Gammaproteobacteria</taxon>
        <taxon>Enterobacterales</taxon>
        <taxon>Enterobacteriaceae</taxon>
        <taxon>Kosakonia</taxon>
    </lineage>
</organism>
<dbReference type="AlphaFoldDB" id="A0A1C3YVD0"/>
<dbReference type="InterPro" id="IPR007739">
    <property type="entry name" value="RgpF"/>
</dbReference>
<protein>
    <submittedName>
        <fullName evidence="1">Rhamnan synthesis protein F</fullName>
    </submittedName>
</protein>
<evidence type="ECO:0000313" key="1">
    <source>
        <dbReference type="EMBL" id="SCB74023.1"/>
    </source>
</evidence>
<keyword evidence="2" id="KW-1185">Reference proteome</keyword>
<gene>
    <name evidence="1" type="ORF">GA0061071_101171</name>
</gene>
<proteinExistence type="predicted"/>
<dbReference type="Proteomes" id="UP000198975">
    <property type="component" value="Unassembled WGS sequence"/>
</dbReference>
<dbReference type="EMBL" id="FMAY01000001">
    <property type="protein sequence ID" value="SCB74023.1"/>
    <property type="molecule type" value="Genomic_DNA"/>
</dbReference>
<sequence>MLLRGYFEVLRLTIQFQEYKSKTDFIINHPWRLLLLAFFKIFRRFHNYLNRGAISKLVVSNKPTGLYNDDLFLGLKKENDSYRFLIEDVNCTSGDLQDTICTTQLRLNTKNSKVVFIHAFYHEEAAYIYDKLKDFTDYDIVITSPHCEIIEEAKKRFSTERVLGFITPNHGRDVMPFLMSLKFIELNNYSHFVKLHTKKSKHLRDKGRWFKLNVEFLIGNKGITDKIFSLMPDDGPKIFGESVLEISDHLENNIHWLSYLLGDDPMQAHSKFIPGTMFLGTGNFLKLVKAMNLHRHKIEKEAGQLDGCCVHALERYFGYLATKHSGCCESLENFVKDEETVK</sequence>
<reference evidence="2" key="1">
    <citation type="submission" date="2016-08" db="EMBL/GenBank/DDBJ databases">
        <authorList>
            <person name="Varghese N."/>
            <person name="Submissions Spin"/>
        </authorList>
    </citation>
    <scope>NUCLEOTIDE SEQUENCE [LARGE SCALE GENOMIC DNA]</scope>
    <source>
        <strain evidence="2">REICA_082</strain>
    </source>
</reference>
<evidence type="ECO:0000313" key="2">
    <source>
        <dbReference type="Proteomes" id="UP000198975"/>
    </source>
</evidence>
<dbReference type="OrthoDB" id="9816424at2"/>
<dbReference type="Pfam" id="PF05045">
    <property type="entry name" value="RgpF"/>
    <property type="match status" value="1"/>
</dbReference>
<name>A0A1C3YVD0_9ENTR</name>
<accession>A0A1C3YVD0</accession>
<dbReference type="RefSeq" id="WP_061494108.1">
    <property type="nucleotide sequence ID" value="NZ_CP115659.1"/>
</dbReference>